<dbReference type="STRING" id="407821.A0A087UD51"/>
<dbReference type="PANTHER" id="PTHR37984">
    <property type="entry name" value="PROTEIN CBG26694"/>
    <property type="match status" value="1"/>
</dbReference>
<evidence type="ECO:0000256" key="1">
    <source>
        <dbReference type="ARBA" id="ARBA00022679"/>
    </source>
</evidence>
<dbReference type="GO" id="GO:0016787">
    <property type="term" value="F:hydrolase activity"/>
    <property type="evidence" value="ECO:0007669"/>
    <property type="project" value="UniProtKB-KW"/>
</dbReference>
<protein>
    <submittedName>
        <fullName evidence="9">Retrovirus-related Pol polyprotein from transposon 297</fullName>
    </submittedName>
</protein>
<keyword evidence="5" id="KW-0378">Hydrolase</keyword>
<keyword evidence="4" id="KW-0255">Endonuclease</keyword>
<proteinExistence type="predicted"/>
<dbReference type="Gene3D" id="3.10.20.370">
    <property type="match status" value="1"/>
</dbReference>
<keyword evidence="6" id="KW-0695">RNA-directed DNA polymerase</keyword>
<evidence type="ECO:0000256" key="6">
    <source>
        <dbReference type="ARBA" id="ARBA00022918"/>
    </source>
</evidence>
<dbReference type="InterPro" id="IPR041373">
    <property type="entry name" value="RT_RNaseH"/>
</dbReference>
<feature type="domain" description="Reverse transcriptase RNase H-like" evidence="8">
    <location>
        <begin position="315"/>
        <end position="416"/>
    </location>
</feature>
<sequence>MCKASELAELQLKTLTEENKIEVIKQNKIPPLEGKSLPHKKKYHVKQKQQGTKSSSNYQGNTYNEPKPCRKCGTFHRLYNCPAYCMYCKKKNHFSKVCTYKNVNAIQNNLEHEFHNNGNEYILGSAEDKNLFSKNRAEWFERLKVSISKYLLVKLDTGAQCNVLPLPKFKQLNLRDKCLTKSKVTFNNYNGTTIDVVGKCKLLCETSKGDKDEVQSQVVACDKTVPAILGLPTLQKLNLVQRICTVNPDSNEKLPESFKVYQDLFKGTGNLTGYTYYIKLKPGAVSKIEPCRKIPLSLLNPLKRNWQEWKKMYYDIKLPVVLSVDASQEGLGAVLLQNNLPVAYAFKALTDTQKNYAQIEKETLAIVFACEKFHQYIFGKYITAECDHKPLESIFKKPLNKCPVSLQRMRIRLQPYQFEIKYKPGKELFTADALSRSFTDKGSDFFEGDIERPVELVVECIPMSKDKMEIFQLEA</sequence>
<dbReference type="Pfam" id="PF17917">
    <property type="entry name" value="RT_RNaseH"/>
    <property type="match status" value="1"/>
</dbReference>
<dbReference type="GO" id="GO:0003964">
    <property type="term" value="F:RNA-directed DNA polymerase activity"/>
    <property type="evidence" value="ECO:0007669"/>
    <property type="project" value="UniProtKB-KW"/>
</dbReference>
<dbReference type="GO" id="GO:0004519">
    <property type="term" value="F:endonuclease activity"/>
    <property type="evidence" value="ECO:0007669"/>
    <property type="project" value="UniProtKB-KW"/>
</dbReference>
<feature type="region of interest" description="Disordered" evidence="7">
    <location>
        <begin position="31"/>
        <end position="61"/>
    </location>
</feature>
<evidence type="ECO:0000313" key="9">
    <source>
        <dbReference type="EMBL" id="KFM75290.1"/>
    </source>
</evidence>
<evidence type="ECO:0000313" key="10">
    <source>
        <dbReference type="Proteomes" id="UP000054359"/>
    </source>
</evidence>
<dbReference type="FunFam" id="3.10.20.370:FF:000001">
    <property type="entry name" value="Retrovirus-related Pol polyprotein from transposon 17.6-like protein"/>
    <property type="match status" value="1"/>
</dbReference>
<keyword evidence="2" id="KW-0548">Nucleotidyltransferase</keyword>
<accession>A0A087UD51</accession>
<evidence type="ECO:0000259" key="8">
    <source>
        <dbReference type="Pfam" id="PF17917"/>
    </source>
</evidence>
<evidence type="ECO:0000256" key="4">
    <source>
        <dbReference type="ARBA" id="ARBA00022759"/>
    </source>
</evidence>
<dbReference type="AlphaFoldDB" id="A0A087UD51"/>
<dbReference type="OrthoDB" id="6435176at2759"/>
<dbReference type="InterPro" id="IPR043502">
    <property type="entry name" value="DNA/RNA_pol_sf"/>
</dbReference>
<organism evidence="9 10">
    <name type="scientific">Stegodyphus mimosarum</name>
    <name type="common">African social velvet spider</name>
    <dbReference type="NCBI Taxonomy" id="407821"/>
    <lineage>
        <taxon>Eukaryota</taxon>
        <taxon>Metazoa</taxon>
        <taxon>Ecdysozoa</taxon>
        <taxon>Arthropoda</taxon>
        <taxon>Chelicerata</taxon>
        <taxon>Arachnida</taxon>
        <taxon>Araneae</taxon>
        <taxon>Araneomorphae</taxon>
        <taxon>Entelegynae</taxon>
        <taxon>Eresoidea</taxon>
        <taxon>Eresidae</taxon>
        <taxon>Stegodyphus</taxon>
    </lineage>
</organism>
<keyword evidence="10" id="KW-1185">Reference proteome</keyword>
<gene>
    <name evidence="9" type="ORF">X975_15693</name>
</gene>
<keyword evidence="3" id="KW-0540">Nuclease</keyword>
<dbReference type="SUPFAM" id="SSF56672">
    <property type="entry name" value="DNA/RNA polymerases"/>
    <property type="match status" value="1"/>
</dbReference>
<evidence type="ECO:0000256" key="3">
    <source>
        <dbReference type="ARBA" id="ARBA00022722"/>
    </source>
</evidence>
<evidence type="ECO:0000256" key="2">
    <source>
        <dbReference type="ARBA" id="ARBA00022695"/>
    </source>
</evidence>
<name>A0A087UD51_STEMI</name>
<reference evidence="9 10" key="1">
    <citation type="submission" date="2013-11" db="EMBL/GenBank/DDBJ databases">
        <title>Genome sequencing of Stegodyphus mimosarum.</title>
        <authorList>
            <person name="Bechsgaard J."/>
        </authorList>
    </citation>
    <scope>NUCLEOTIDE SEQUENCE [LARGE SCALE GENOMIC DNA]</scope>
</reference>
<dbReference type="CDD" id="cd09274">
    <property type="entry name" value="RNase_HI_RT_Ty3"/>
    <property type="match status" value="1"/>
</dbReference>
<dbReference type="Gene3D" id="2.40.70.10">
    <property type="entry name" value="Acid Proteases"/>
    <property type="match status" value="1"/>
</dbReference>
<dbReference type="EMBL" id="KK119281">
    <property type="protein sequence ID" value="KFM75290.1"/>
    <property type="molecule type" value="Genomic_DNA"/>
</dbReference>
<dbReference type="PANTHER" id="PTHR37984:SF8">
    <property type="entry name" value="CCHC-TYPE DOMAIN-CONTAINING PROTEIN"/>
    <property type="match status" value="1"/>
</dbReference>
<evidence type="ECO:0000256" key="7">
    <source>
        <dbReference type="SAM" id="MobiDB-lite"/>
    </source>
</evidence>
<dbReference type="InterPro" id="IPR021109">
    <property type="entry name" value="Peptidase_aspartic_dom_sf"/>
</dbReference>
<feature type="compositionally biased region" description="Polar residues" evidence="7">
    <location>
        <begin position="51"/>
        <end position="61"/>
    </location>
</feature>
<evidence type="ECO:0000256" key="5">
    <source>
        <dbReference type="ARBA" id="ARBA00022801"/>
    </source>
</evidence>
<keyword evidence="1" id="KW-0808">Transferase</keyword>
<feature type="compositionally biased region" description="Basic residues" evidence="7">
    <location>
        <begin position="37"/>
        <end position="47"/>
    </location>
</feature>
<dbReference type="InterPro" id="IPR050951">
    <property type="entry name" value="Retrovirus_Pol_polyprotein"/>
</dbReference>
<feature type="non-terminal residue" evidence="9">
    <location>
        <position position="475"/>
    </location>
</feature>
<dbReference type="Proteomes" id="UP000054359">
    <property type="component" value="Unassembled WGS sequence"/>
</dbReference>